<dbReference type="GO" id="GO:0008360">
    <property type="term" value="P:regulation of cell shape"/>
    <property type="evidence" value="ECO:0007669"/>
    <property type="project" value="UniProtKB-KW"/>
</dbReference>
<name>A0A4Q9GCD2_9HYPH</name>
<accession>A0A4Q9GCD2</accession>
<comment type="pathway">
    <text evidence="11">Cell wall biogenesis; peptidoglycan biosynthesis.</text>
</comment>
<dbReference type="Gene3D" id="1.10.3810.10">
    <property type="entry name" value="Biosynthetic peptidoglycan transglycosylase-like"/>
    <property type="match status" value="1"/>
</dbReference>
<feature type="transmembrane region" description="Helical" evidence="11">
    <location>
        <begin position="20"/>
        <end position="44"/>
    </location>
</feature>
<gene>
    <name evidence="11" type="primary">mtgA</name>
    <name evidence="13" type="ORF">EYR15_15965</name>
</gene>
<dbReference type="EMBL" id="SIUB01000010">
    <property type="protein sequence ID" value="TBN47649.1"/>
    <property type="molecule type" value="Genomic_DNA"/>
</dbReference>
<keyword evidence="9 11" id="KW-0472">Membrane</keyword>
<keyword evidence="7 11" id="KW-0573">Peptidoglycan synthesis</keyword>
<keyword evidence="8 11" id="KW-1133">Transmembrane helix</keyword>
<dbReference type="GO" id="GO:0071555">
    <property type="term" value="P:cell wall organization"/>
    <property type="evidence" value="ECO:0007669"/>
    <property type="project" value="UniProtKB-KW"/>
</dbReference>
<dbReference type="InterPro" id="IPR023346">
    <property type="entry name" value="Lysozyme-like_dom_sf"/>
</dbReference>
<dbReference type="GO" id="GO:0008955">
    <property type="term" value="F:peptidoglycan glycosyltransferase activity"/>
    <property type="evidence" value="ECO:0007669"/>
    <property type="project" value="UniProtKB-UniRule"/>
</dbReference>
<dbReference type="GO" id="GO:0005886">
    <property type="term" value="C:plasma membrane"/>
    <property type="evidence" value="ECO:0007669"/>
    <property type="project" value="UniProtKB-SubCell"/>
</dbReference>
<keyword evidence="4 11" id="KW-0808">Transferase</keyword>
<keyword evidence="6 11" id="KW-0133">Cell shape</keyword>
<dbReference type="InterPro" id="IPR011812">
    <property type="entry name" value="Pep_trsgly"/>
</dbReference>
<evidence type="ECO:0000256" key="2">
    <source>
        <dbReference type="ARBA" id="ARBA00022519"/>
    </source>
</evidence>
<comment type="subcellular location">
    <subcellularLocation>
        <location evidence="11">Cell inner membrane</location>
        <topology evidence="11">Single-pass membrane protein</topology>
    </subcellularLocation>
</comment>
<keyword evidence="14" id="KW-1185">Reference proteome</keyword>
<evidence type="ECO:0000256" key="7">
    <source>
        <dbReference type="ARBA" id="ARBA00022984"/>
    </source>
</evidence>
<organism evidence="13 14">
    <name type="scientific">Hansschlegelia quercus</name>
    <dbReference type="NCBI Taxonomy" id="2528245"/>
    <lineage>
        <taxon>Bacteria</taxon>
        <taxon>Pseudomonadati</taxon>
        <taxon>Pseudomonadota</taxon>
        <taxon>Alphaproteobacteria</taxon>
        <taxon>Hyphomicrobiales</taxon>
        <taxon>Methylopilaceae</taxon>
        <taxon>Hansschlegelia</taxon>
    </lineage>
</organism>
<reference evidence="13 14" key="1">
    <citation type="submission" date="2019-02" db="EMBL/GenBank/DDBJ databases">
        <title>Hansschlegelia quercus sp. nov., a novel methylotrophic bacterium from buds of oak (Quercus robur L.).</title>
        <authorList>
            <person name="Agafonova N.V."/>
            <person name="Kaparullina E.N."/>
            <person name="Grouzdev D.S."/>
            <person name="Doronina N.V."/>
        </authorList>
    </citation>
    <scope>NUCLEOTIDE SEQUENCE [LARGE SCALE GENOMIC DNA]</scope>
    <source>
        <strain evidence="13 14">Dub</strain>
    </source>
</reference>
<comment type="similarity">
    <text evidence="11">Belongs to the glycosyltransferase 51 family.</text>
</comment>
<evidence type="ECO:0000313" key="13">
    <source>
        <dbReference type="EMBL" id="TBN47649.1"/>
    </source>
</evidence>
<evidence type="ECO:0000256" key="6">
    <source>
        <dbReference type="ARBA" id="ARBA00022960"/>
    </source>
</evidence>
<evidence type="ECO:0000256" key="3">
    <source>
        <dbReference type="ARBA" id="ARBA00022676"/>
    </source>
</evidence>
<evidence type="ECO:0000256" key="11">
    <source>
        <dbReference type="HAMAP-Rule" id="MF_00766"/>
    </source>
</evidence>
<evidence type="ECO:0000256" key="8">
    <source>
        <dbReference type="ARBA" id="ARBA00022989"/>
    </source>
</evidence>
<dbReference type="GO" id="GO:0009274">
    <property type="term" value="C:peptidoglycan-based cell wall"/>
    <property type="evidence" value="ECO:0007669"/>
    <property type="project" value="InterPro"/>
</dbReference>
<dbReference type="SUPFAM" id="SSF53955">
    <property type="entry name" value="Lysozyme-like"/>
    <property type="match status" value="1"/>
</dbReference>
<dbReference type="GO" id="GO:0009252">
    <property type="term" value="P:peptidoglycan biosynthetic process"/>
    <property type="evidence" value="ECO:0007669"/>
    <property type="project" value="UniProtKB-UniRule"/>
</dbReference>
<dbReference type="HAMAP" id="MF_00766">
    <property type="entry name" value="PGT_MtgA"/>
    <property type="match status" value="1"/>
</dbReference>
<dbReference type="GO" id="GO:0016763">
    <property type="term" value="F:pentosyltransferase activity"/>
    <property type="evidence" value="ECO:0007669"/>
    <property type="project" value="InterPro"/>
</dbReference>
<dbReference type="RefSeq" id="WP_131004567.1">
    <property type="nucleotide sequence ID" value="NZ_JBHSZR010000006.1"/>
</dbReference>
<keyword evidence="1 11" id="KW-1003">Cell membrane</keyword>
<keyword evidence="10 11" id="KW-0961">Cell wall biogenesis/degradation</keyword>
<comment type="caution">
    <text evidence="13">The sequence shown here is derived from an EMBL/GenBank/DDBJ whole genome shotgun (WGS) entry which is preliminary data.</text>
</comment>
<protein>
    <recommendedName>
        <fullName evidence="11">Biosynthetic peptidoglycan transglycosylase</fullName>
        <ecNumber evidence="11">2.4.99.28</ecNumber>
    </recommendedName>
    <alternativeName>
        <fullName evidence="11">Glycan polymerase</fullName>
    </alternativeName>
    <alternativeName>
        <fullName evidence="11">Peptidoglycan glycosyltransferase MtgA</fullName>
        <shortName evidence="11">PGT</shortName>
    </alternativeName>
</protein>
<proteinExistence type="inferred from homology"/>
<sequence length="235" mass="25339">MAFLARSSTARLLKPRLSPLGLFGRIALVLVALPFLLTLLYSVVPPVSTLMIARWATLRPVERVWTPIDRIAPALPQAVLVSEDARFCSHHGVDWGALRGVFARHGGPARGASTIPMQVAKNLFLWQGAPYLRKPLEIVLAHWIDLVWTKRRVMEVYLNIAEWGPNGVFGAEAGARRAFGRSAGALTPQQAARMAAALPNPVTRDPKLGGRQASAHAAIVAARARGAAAIAACLR</sequence>
<feature type="domain" description="Glycosyl transferase family 51" evidence="12">
    <location>
        <begin position="59"/>
        <end position="223"/>
    </location>
</feature>
<evidence type="ECO:0000313" key="14">
    <source>
        <dbReference type="Proteomes" id="UP000291613"/>
    </source>
</evidence>
<dbReference type="EC" id="2.4.99.28" evidence="11"/>
<dbReference type="InterPro" id="IPR001264">
    <property type="entry name" value="Glyco_trans_51"/>
</dbReference>
<keyword evidence="2 11" id="KW-0997">Cell inner membrane</keyword>
<dbReference type="OrthoDB" id="9766909at2"/>
<evidence type="ECO:0000259" key="12">
    <source>
        <dbReference type="Pfam" id="PF00912"/>
    </source>
</evidence>
<dbReference type="UniPathway" id="UPA00219"/>
<dbReference type="PANTHER" id="PTHR30400:SF0">
    <property type="entry name" value="BIOSYNTHETIC PEPTIDOGLYCAN TRANSGLYCOSYLASE"/>
    <property type="match status" value="1"/>
</dbReference>
<dbReference type="AlphaFoldDB" id="A0A4Q9GCD2"/>
<comment type="catalytic activity">
    <reaction evidence="11">
        <text>[GlcNAc-(1-&gt;4)-Mur2Ac(oyl-L-Ala-gamma-D-Glu-L-Lys-D-Ala-D-Ala)](n)-di-trans,octa-cis-undecaprenyl diphosphate + beta-D-GlcNAc-(1-&gt;4)-Mur2Ac(oyl-L-Ala-gamma-D-Glu-L-Lys-D-Ala-D-Ala)-di-trans,octa-cis-undecaprenyl diphosphate = [GlcNAc-(1-&gt;4)-Mur2Ac(oyl-L-Ala-gamma-D-Glu-L-Lys-D-Ala-D-Ala)](n+1)-di-trans,octa-cis-undecaprenyl diphosphate + di-trans,octa-cis-undecaprenyl diphosphate + H(+)</text>
        <dbReference type="Rhea" id="RHEA:23708"/>
        <dbReference type="Rhea" id="RHEA-COMP:9602"/>
        <dbReference type="Rhea" id="RHEA-COMP:9603"/>
        <dbReference type="ChEBI" id="CHEBI:15378"/>
        <dbReference type="ChEBI" id="CHEBI:58405"/>
        <dbReference type="ChEBI" id="CHEBI:60033"/>
        <dbReference type="ChEBI" id="CHEBI:78435"/>
        <dbReference type="EC" id="2.4.99.28"/>
    </reaction>
</comment>
<keyword evidence="3 11" id="KW-0328">Glycosyltransferase</keyword>
<evidence type="ECO:0000256" key="1">
    <source>
        <dbReference type="ARBA" id="ARBA00022475"/>
    </source>
</evidence>
<dbReference type="Pfam" id="PF00912">
    <property type="entry name" value="Transgly"/>
    <property type="match status" value="1"/>
</dbReference>
<comment type="function">
    <text evidence="11">Peptidoglycan polymerase that catalyzes glycan chain elongation from lipid-linked precursors.</text>
</comment>
<evidence type="ECO:0000256" key="10">
    <source>
        <dbReference type="ARBA" id="ARBA00023316"/>
    </source>
</evidence>
<dbReference type="Proteomes" id="UP000291613">
    <property type="component" value="Unassembled WGS sequence"/>
</dbReference>
<evidence type="ECO:0000256" key="4">
    <source>
        <dbReference type="ARBA" id="ARBA00022679"/>
    </source>
</evidence>
<evidence type="ECO:0000256" key="5">
    <source>
        <dbReference type="ARBA" id="ARBA00022692"/>
    </source>
</evidence>
<dbReference type="InterPro" id="IPR036950">
    <property type="entry name" value="PBP_transglycosylase"/>
</dbReference>
<evidence type="ECO:0000256" key="9">
    <source>
        <dbReference type="ARBA" id="ARBA00023136"/>
    </source>
</evidence>
<dbReference type="PANTHER" id="PTHR30400">
    <property type="entry name" value="MONOFUNCTIONAL BIOSYNTHETIC PEPTIDOGLYCAN TRANSGLYCOSYLASE"/>
    <property type="match status" value="1"/>
</dbReference>
<keyword evidence="5 11" id="KW-0812">Transmembrane</keyword>